<reference evidence="5" key="1">
    <citation type="submission" date="2025-08" db="UniProtKB">
        <authorList>
            <consortium name="RefSeq"/>
        </authorList>
    </citation>
    <scope>IDENTIFICATION</scope>
</reference>
<comment type="similarity">
    <text evidence="1">Belongs to the peptidase C1 family.</text>
</comment>
<accession>A0A3Q0IM90</accession>
<dbReference type="GeneID" id="113466310"/>
<dbReference type="InterPro" id="IPR038765">
    <property type="entry name" value="Papain-like_cys_pep_sf"/>
</dbReference>
<feature type="non-terminal residue" evidence="5">
    <location>
        <position position="1"/>
    </location>
</feature>
<evidence type="ECO:0000256" key="1">
    <source>
        <dbReference type="ARBA" id="ARBA00008455"/>
    </source>
</evidence>
<organism evidence="4 5">
    <name type="scientific">Diaphorina citri</name>
    <name type="common">Asian citrus psyllid</name>
    <dbReference type="NCBI Taxonomy" id="121845"/>
    <lineage>
        <taxon>Eukaryota</taxon>
        <taxon>Metazoa</taxon>
        <taxon>Ecdysozoa</taxon>
        <taxon>Arthropoda</taxon>
        <taxon>Hexapoda</taxon>
        <taxon>Insecta</taxon>
        <taxon>Pterygota</taxon>
        <taxon>Neoptera</taxon>
        <taxon>Paraneoptera</taxon>
        <taxon>Hemiptera</taxon>
        <taxon>Sternorrhyncha</taxon>
        <taxon>Psylloidea</taxon>
        <taxon>Psyllidae</taxon>
        <taxon>Diaphorininae</taxon>
        <taxon>Diaphorina</taxon>
    </lineage>
</organism>
<protein>
    <submittedName>
        <fullName evidence="5">Cathepsin L-like</fullName>
    </submittedName>
</protein>
<proteinExistence type="inferred from homology"/>
<evidence type="ECO:0000313" key="4">
    <source>
        <dbReference type="Proteomes" id="UP000079169"/>
    </source>
</evidence>
<dbReference type="AlphaFoldDB" id="A0A3Q0IM90"/>
<sequence length="73" mass="8202">CFFPGVYYEPECNSTQLDHAVLVVGYGTDENGNDYWLVKNSWNTTWGDEGYIKMARNRENNCGVASSASFPLV</sequence>
<dbReference type="PROSITE" id="PS00640">
    <property type="entry name" value="THIOL_PROTEASE_ASN"/>
    <property type="match status" value="1"/>
</dbReference>
<dbReference type="InterPro" id="IPR013128">
    <property type="entry name" value="Peptidase_C1A"/>
</dbReference>
<feature type="domain" description="Peptidase C1A papain C-terminal" evidence="3">
    <location>
        <begin position="5"/>
        <end position="71"/>
    </location>
</feature>
<dbReference type="Proteomes" id="UP000079169">
    <property type="component" value="Unplaced"/>
</dbReference>
<keyword evidence="4" id="KW-1185">Reference proteome</keyword>
<dbReference type="KEGG" id="dci:113466310"/>
<gene>
    <name evidence="5" type="primary">LOC113466310</name>
</gene>
<dbReference type="PROSITE" id="PS00639">
    <property type="entry name" value="THIOL_PROTEASE_HIS"/>
    <property type="match status" value="1"/>
</dbReference>
<dbReference type="Pfam" id="PF00112">
    <property type="entry name" value="Peptidase_C1"/>
    <property type="match status" value="1"/>
</dbReference>
<dbReference type="RefSeq" id="XP_026677399.1">
    <property type="nucleotide sequence ID" value="XM_026821598.1"/>
</dbReference>
<evidence type="ECO:0000313" key="5">
    <source>
        <dbReference type="RefSeq" id="XP_026677399.1"/>
    </source>
</evidence>
<evidence type="ECO:0000256" key="2">
    <source>
        <dbReference type="ARBA" id="ARBA00023157"/>
    </source>
</evidence>
<dbReference type="GO" id="GO:0008234">
    <property type="term" value="F:cysteine-type peptidase activity"/>
    <property type="evidence" value="ECO:0007669"/>
    <property type="project" value="InterPro"/>
</dbReference>
<dbReference type="InterPro" id="IPR000668">
    <property type="entry name" value="Peptidase_C1A_C"/>
</dbReference>
<dbReference type="PaxDb" id="121845-A0A3Q0IM90"/>
<dbReference type="PANTHER" id="PTHR12411">
    <property type="entry name" value="CYSTEINE PROTEASE FAMILY C1-RELATED"/>
    <property type="match status" value="1"/>
</dbReference>
<dbReference type="InterPro" id="IPR025661">
    <property type="entry name" value="Pept_asp_AS"/>
</dbReference>
<dbReference type="SUPFAM" id="SSF54001">
    <property type="entry name" value="Cysteine proteinases"/>
    <property type="match status" value="1"/>
</dbReference>
<dbReference type="InterPro" id="IPR025660">
    <property type="entry name" value="Pept_his_AS"/>
</dbReference>
<name>A0A3Q0IM90_DIACI</name>
<dbReference type="STRING" id="121845.A0A3Q0IM90"/>
<dbReference type="Gene3D" id="3.90.70.10">
    <property type="entry name" value="Cysteine proteinases"/>
    <property type="match status" value="1"/>
</dbReference>
<keyword evidence="2" id="KW-1015">Disulfide bond</keyword>
<dbReference type="GO" id="GO:0006508">
    <property type="term" value="P:proteolysis"/>
    <property type="evidence" value="ECO:0007669"/>
    <property type="project" value="InterPro"/>
</dbReference>
<evidence type="ECO:0000259" key="3">
    <source>
        <dbReference type="Pfam" id="PF00112"/>
    </source>
</evidence>